<dbReference type="Proteomes" id="UP000614996">
    <property type="component" value="Unassembled WGS sequence"/>
</dbReference>
<evidence type="ECO:0000313" key="1">
    <source>
        <dbReference type="EMBL" id="GIL25795.1"/>
    </source>
</evidence>
<organism evidence="1 2">
    <name type="scientific">Actinocatenispora comari</name>
    <dbReference type="NCBI Taxonomy" id="2807577"/>
    <lineage>
        <taxon>Bacteria</taxon>
        <taxon>Bacillati</taxon>
        <taxon>Actinomycetota</taxon>
        <taxon>Actinomycetes</taxon>
        <taxon>Micromonosporales</taxon>
        <taxon>Micromonosporaceae</taxon>
        <taxon>Actinocatenispora</taxon>
    </lineage>
</organism>
<protein>
    <submittedName>
        <fullName evidence="1">Uncharacterized protein</fullName>
    </submittedName>
</protein>
<gene>
    <name evidence="1" type="ORF">NUM_10490</name>
</gene>
<reference evidence="2" key="1">
    <citation type="journal article" date="2021" name="Int. J. Syst. Evol. Microbiol.">
        <title>Actinocatenispora comari sp. nov., an endophytic actinomycete isolated from aerial parts of Comarum salesowianum.</title>
        <authorList>
            <person name="Oyunbileg N."/>
            <person name="Iizaka Y."/>
            <person name="Hamada M."/>
            <person name="Davaapurev B.O."/>
            <person name="Fukumoto A."/>
            <person name="Tsetseg B."/>
            <person name="Kato F."/>
            <person name="Tamura T."/>
            <person name="Batkhuu J."/>
            <person name="Anzai Y."/>
        </authorList>
    </citation>
    <scope>NUCLEOTIDE SEQUENCE [LARGE SCALE GENOMIC DNA]</scope>
    <source>
        <strain evidence="2">NUM-2625</strain>
    </source>
</reference>
<sequence length="51" mass="5435">MRVRNAAEVVAGTVGTWAVPPIVAARPAGGWYGGRNRPVAWLHGIPTRVGW</sequence>
<comment type="caution">
    <text evidence="1">The sequence shown here is derived from an EMBL/GenBank/DDBJ whole genome shotgun (WGS) entry which is preliminary data.</text>
</comment>
<proteinExistence type="predicted"/>
<evidence type="ECO:0000313" key="2">
    <source>
        <dbReference type="Proteomes" id="UP000614996"/>
    </source>
</evidence>
<name>A0A8J4EJ94_9ACTN</name>
<keyword evidence="2" id="KW-1185">Reference proteome</keyword>
<dbReference type="EMBL" id="BOPO01000009">
    <property type="protein sequence ID" value="GIL25795.1"/>
    <property type="molecule type" value="Genomic_DNA"/>
</dbReference>
<dbReference type="AlphaFoldDB" id="A0A8J4EJ94"/>
<accession>A0A8J4EJ94</accession>